<keyword evidence="3" id="KW-1185">Reference proteome</keyword>
<organism evidence="2 3">
    <name type="scientific">Pseudocercospora fuligena</name>
    <dbReference type="NCBI Taxonomy" id="685502"/>
    <lineage>
        <taxon>Eukaryota</taxon>
        <taxon>Fungi</taxon>
        <taxon>Dikarya</taxon>
        <taxon>Ascomycota</taxon>
        <taxon>Pezizomycotina</taxon>
        <taxon>Dothideomycetes</taxon>
        <taxon>Dothideomycetidae</taxon>
        <taxon>Mycosphaerellales</taxon>
        <taxon>Mycosphaerellaceae</taxon>
        <taxon>Pseudocercospora</taxon>
    </lineage>
</organism>
<accession>A0A8H6VJ98</accession>
<dbReference type="Proteomes" id="UP000660729">
    <property type="component" value="Unassembled WGS sequence"/>
</dbReference>
<dbReference type="EMBL" id="JABCIY010000058">
    <property type="protein sequence ID" value="KAF7194548.1"/>
    <property type="molecule type" value="Genomic_DNA"/>
</dbReference>
<name>A0A8H6VJ98_9PEZI</name>
<comment type="caution">
    <text evidence="2">The sequence shown here is derived from an EMBL/GenBank/DDBJ whole genome shotgun (WGS) entry which is preliminary data.</text>
</comment>
<evidence type="ECO:0000313" key="3">
    <source>
        <dbReference type="Proteomes" id="UP000660729"/>
    </source>
</evidence>
<feature type="domain" description="DNA/RNA-binding protein Alba-like" evidence="1">
    <location>
        <begin position="17"/>
        <end position="86"/>
    </location>
</feature>
<protein>
    <recommendedName>
        <fullName evidence="1">DNA/RNA-binding protein Alba-like domain-containing protein</fullName>
    </recommendedName>
</protein>
<evidence type="ECO:0000259" key="1">
    <source>
        <dbReference type="Pfam" id="PF01918"/>
    </source>
</evidence>
<evidence type="ECO:0000313" key="2">
    <source>
        <dbReference type="EMBL" id="KAF7194548.1"/>
    </source>
</evidence>
<dbReference type="AlphaFoldDB" id="A0A8H6VJ98"/>
<proteinExistence type="predicted"/>
<gene>
    <name evidence="2" type="ORF">HII31_04054</name>
</gene>
<sequence>MAVDENALQSRYNLVNLSVSSSTQISSRTSAVAKHLESNGEEGKTNIVALTAASKAASKLISIAEIAKRDFVAKGEKIFQYNALSSKMVEMPRKPQHKLGDDADESDDAFEVMGEKEDEGMIKRKVPVLTIYIAKTPVKELKTAYGEQT</sequence>
<dbReference type="InterPro" id="IPR002775">
    <property type="entry name" value="DNA/RNA-bd_Alba-like"/>
</dbReference>
<reference evidence="2" key="1">
    <citation type="submission" date="2020-04" db="EMBL/GenBank/DDBJ databases">
        <title>Draft genome resource of the tomato pathogen Pseudocercospora fuligena.</title>
        <authorList>
            <person name="Zaccaron A."/>
        </authorList>
    </citation>
    <scope>NUCLEOTIDE SEQUENCE</scope>
    <source>
        <strain evidence="2">PF001</strain>
    </source>
</reference>
<dbReference type="GO" id="GO:0003676">
    <property type="term" value="F:nucleic acid binding"/>
    <property type="evidence" value="ECO:0007669"/>
    <property type="project" value="InterPro"/>
</dbReference>
<dbReference type="Pfam" id="PF01918">
    <property type="entry name" value="Alba"/>
    <property type="match status" value="1"/>
</dbReference>
<dbReference type="OrthoDB" id="424402at2759"/>